<dbReference type="STRING" id="888061.AXF15_09015"/>
<evidence type="ECO:0000256" key="4">
    <source>
        <dbReference type="ARBA" id="ARBA00023136"/>
    </source>
</evidence>
<dbReference type="Proteomes" id="UP000063964">
    <property type="component" value="Chromosome"/>
</dbReference>
<evidence type="ECO:0000256" key="7">
    <source>
        <dbReference type="HAMAP-Rule" id="MF_02065"/>
    </source>
</evidence>
<feature type="site" description="Important for catalytic activity" evidence="7">
    <location>
        <position position="217"/>
    </location>
</feature>
<accession>A0A109W645</accession>
<dbReference type="KEGG" id="doa:AXF15_09015"/>
<dbReference type="HAMAP" id="MF_02065">
    <property type="entry name" value="MltG"/>
    <property type="match status" value="1"/>
</dbReference>
<comment type="catalytic activity">
    <reaction evidence="7">
        <text>a peptidoglycan chain = a peptidoglycan chain with N-acetyl-1,6-anhydromuramyl-[peptide] at the reducing end + a peptidoglycan chain with N-acetylglucosamine at the non-reducing end.</text>
        <dbReference type="EC" id="4.2.2.29"/>
    </reaction>
</comment>
<comment type="subcellular location">
    <subcellularLocation>
        <location evidence="7">Cell membrane</location>
        <topology evidence="7">Single-pass membrane protein</topology>
    </subcellularLocation>
</comment>
<dbReference type="EC" id="4.2.2.29" evidence="7"/>
<dbReference type="RefSeq" id="WP_066606298.1">
    <property type="nucleotide sequence ID" value="NZ_CP014230.1"/>
</dbReference>
<dbReference type="AlphaFoldDB" id="A0A109W645"/>
<dbReference type="CDD" id="cd08010">
    <property type="entry name" value="MltG_like"/>
    <property type="match status" value="1"/>
</dbReference>
<keyword evidence="3 7" id="KW-1133">Transmembrane helix</keyword>
<dbReference type="Gene3D" id="3.30.160.60">
    <property type="entry name" value="Classic Zinc Finger"/>
    <property type="match status" value="1"/>
</dbReference>
<dbReference type="Pfam" id="PF02618">
    <property type="entry name" value="YceG"/>
    <property type="match status" value="1"/>
</dbReference>
<proteinExistence type="inferred from homology"/>
<comment type="similarity">
    <text evidence="7">Belongs to the transglycosylase MltG family.</text>
</comment>
<dbReference type="OrthoDB" id="9814591at2"/>
<evidence type="ECO:0000256" key="3">
    <source>
        <dbReference type="ARBA" id="ARBA00022989"/>
    </source>
</evidence>
<protein>
    <recommendedName>
        <fullName evidence="7">Endolytic murein transglycosylase</fullName>
        <ecNumber evidence="7">4.2.2.29</ecNumber>
    </recommendedName>
    <alternativeName>
        <fullName evidence="7">Peptidoglycan lytic transglycosylase</fullName>
    </alternativeName>
    <alternativeName>
        <fullName evidence="7">Peptidoglycan polymerization terminase</fullName>
    </alternativeName>
</protein>
<keyword evidence="6 7" id="KW-0961">Cell wall biogenesis/degradation</keyword>
<evidence type="ECO:0000256" key="2">
    <source>
        <dbReference type="ARBA" id="ARBA00022692"/>
    </source>
</evidence>
<dbReference type="GO" id="GO:0071555">
    <property type="term" value="P:cell wall organization"/>
    <property type="evidence" value="ECO:0007669"/>
    <property type="project" value="UniProtKB-KW"/>
</dbReference>
<reference evidence="9" key="1">
    <citation type="submission" date="2016-02" db="EMBL/GenBank/DDBJ databases">
        <authorList>
            <person name="Holder M.E."/>
            <person name="Ajami N.J."/>
            <person name="Petrosino J.F."/>
        </authorList>
    </citation>
    <scope>NUCLEOTIDE SEQUENCE [LARGE SCALE GENOMIC DNA]</scope>
    <source>
        <strain evidence="9">DSM 12838</strain>
    </source>
</reference>
<dbReference type="EMBL" id="CP014230">
    <property type="protein sequence ID" value="AMD93228.1"/>
    <property type="molecule type" value="Genomic_DNA"/>
</dbReference>
<dbReference type="NCBIfam" id="TIGR00247">
    <property type="entry name" value="endolytic transglycosylase MltG"/>
    <property type="match status" value="1"/>
</dbReference>
<dbReference type="Gene3D" id="3.30.1490.480">
    <property type="entry name" value="Endolytic murein transglycosylase"/>
    <property type="match status" value="1"/>
</dbReference>
<dbReference type="InterPro" id="IPR003770">
    <property type="entry name" value="MLTG-like"/>
</dbReference>
<evidence type="ECO:0000313" key="8">
    <source>
        <dbReference type="EMBL" id="AMD93228.1"/>
    </source>
</evidence>
<evidence type="ECO:0000256" key="6">
    <source>
        <dbReference type="ARBA" id="ARBA00023316"/>
    </source>
</evidence>
<organism evidence="8 9">
    <name type="scientific">Desulfomicrobium orale DSM 12838</name>
    <dbReference type="NCBI Taxonomy" id="888061"/>
    <lineage>
        <taxon>Bacteria</taxon>
        <taxon>Pseudomonadati</taxon>
        <taxon>Thermodesulfobacteriota</taxon>
        <taxon>Desulfovibrionia</taxon>
        <taxon>Desulfovibrionales</taxon>
        <taxon>Desulfomicrobiaceae</taxon>
        <taxon>Desulfomicrobium</taxon>
    </lineage>
</organism>
<keyword evidence="5 7" id="KW-0456">Lyase</keyword>
<dbReference type="GO" id="GO:0008932">
    <property type="term" value="F:lytic endotransglycosylase activity"/>
    <property type="evidence" value="ECO:0007669"/>
    <property type="project" value="UniProtKB-UniRule"/>
</dbReference>
<evidence type="ECO:0000313" key="9">
    <source>
        <dbReference type="Proteomes" id="UP000063964"/>
    </source>
</evidence>
<keyword evidence="4 7" id="KW-0472">Membrane</keyword>
<keyword evidence="9" id="KW-1185">Reference proteome</keyword>
<feature type="transmembrane region" description="Helical" evidence="7">
    <location>
        <begin position="12"/>
        <end position="30"/>
    </location>
</feature>
<evidence type="ECO:0000256" key="5">
    <source>
        <dbReference type="ARBA" id="ARBA00023239"/>
    </source>
</evidence>
<comment type="function">
    <text evidence="7">Functions as a peptidoglycan terminase that cleaves nascent peptidoglycan strands endolytically to terminate their elongation.</text>
</comment>
<name>A0A109W645_9BACT</name>
<dbReference type="GO" id="GO:0009252">
    <property type="term" value="P:peptidoglycan biosynthetic process"/>
    <property type="evidence" value="ECO:0007669"/>
    <property type="project" value="UniProtKB-UniRule"/>
</dbReference>
<dbReference type="PANTHER" id="PTHR30518:SF2">
    <property type="entry name" value="ENDOLYTIC MUREIN TRANSGLYCOSYLASE"/>
    <property type="match status" value="1"/>
</dbReference>
<keyword evidence="2 7" id="KW-0812">Transmembrane</keyword>
<evidence type="ECO:0000256" key="1">
    <source>
        <dbReference type="ARBA" id="ARBA00022475"/>
    </source>
</evidence>
<gene>
    <name evidence="7" type="primary">mltG</name>
    <name evidence="8" type="ORF">AXF15_09015</name>
</gene>
<keyword evidence="1 7" id="KW-1003">Cell membrane</keyword>
<sequence>MRQWWKWLPGGLALMLLTIGGLAGGAWYFVETPLRPADNATVVFTVESGESLASVAGRLEKNGLIRWSESFRTYARLRKVPLQAGEFELSAAWSPRRILETLAFGQPMLHRLHFAEGLTMREVALAVNATGLTTAERFLAACNDRDFLRKNGIPAENAEGYLFPETYFFPRIPGQSPYPILKALLDRFKGTVRDLPQAGNPEELHAMVILASLVEKETAIPAERELVAGVYAKRLQLGMLLQCDPTIIYGLGEMFTGNLRRSHLQDAGNPYNTYVHPGLPPGPICSPGKAALMAAAGPAEHEFLYFVARPDGSHHFSRSLSEHNNAVIKYQRGGRPFPKSRGPES</sequence>
<dbReference type="GO" id="GO:0005886">
    <property type="term" value="C:plasma membrane"/>
    <property type="evidence" value="ECO:0007669"/>
    <property type="project" value="UniProtKB-SubCell"/>
</dbReference>
<dbReference type="PANTHER" id="PTHR30518">
    <property type="entry name" value="ENDOLYTIC MUREIN TRANSGLYCOSYLASE"/>
    <property type="match status" value="1"/>
</dbReference>